<dbReference type="RefSeq" id="WP_146585287.1">
    <property type="nucleotide sequence ID" value="NZ_SJPO01000003.1"/>
</dbReference>
<proteinExistence type="predicted"/>
<keyword evidence="1" id="KW-0732">Signal</keyword>
<feature type="signal peptide" evidence="1">
    <location>
        <begin position="1"/>
        <end position="19"/>
    </location>
</feature>
<evidence type="ECO:0000313" key="2">
    <source>
        <dbReference type="EMBL" id="TWT77615.1"/>
    </source>
</evidence>
<name>A0A5C5YRT4_9BACT</name>
<dbReference type="EMBL" id="SJPO01000003">
    <property type="protein sequence ID" value="TWT77615.1"/>
    <property type="molecule type" value="Genomic_DNA"/>
</dbReference>
<accession>A0A5C5YRT4</accession>
<dbReference type="OrthoDB" id="9845022at2"/>
<comment type="caution">
    <text evidence="2">The sequence shown here is derived from an EMBL/GenBank/DDBJ whole genome shotgun (WGS) entry which is preliminary data.</text>
</comment>
<keyword evidence="3" id="KW-1185">Reference proteome</keyword>
<gene>
    <name evidence="2" type="ORF">Pla123a_14110</name>
</gene>
<sequence precursor="true">MRSPALALLIVCCLAPAVAPGGHPVEDSLRNPRIDQLEREKLERVWREIAELPPAAAARELRKEYKELGSVPGQETHFRGVMHKDPHGVTIIKTVNSDIYDAKITTTCREAGIGRLLHTTREVEFELKHPEGSAKVKLAAQIEQELKSDKYRDLFMTARQKYADLLASSGEEATHAAFEKDFHPSGPHGLEILPRLVFSQGDCFISATLSGKGIMGAISAHDRSSVTTQMIKDIMPPYEVHVWAEEMR</sequence>
<protein>
    <submittedName>
        <fullName evidence="2">Uncharacterized protein</fullName>
    </submittedName>
</protein>
<dbReference type="AlphaFoldDB" id="A0A5C5YRT4"/>
<evidence type="ECO:0000256" key="1">
    <source>
        <dbReference type="SAM" id="SignalP"/>
    </source>
</evidence>
<reference evidence="2 3" key="1">
    <citation type="submission" date="2019-02" db="EMBL/GenBank/DDBJ databases">
        <title>Deep-cultivation of Planctomycetes and their phenomic and genomic characterization uncovers novel biology.</title>
        <authorList>
            <person name="Wiegand S."/>
            <person name="Jogler M."/>
            <person name="Boedeker C."/>
            <person name="Pinto D."/>
            <person name="Vollmers J."/>
            <person name="Rivas-Marin E."/>
            <person name="Kohn T."/>
            <person name="Peeters S.H."/>
            <person name="Heuer A."/>
            <person name="Rast P."/>
            <person name="Oberbeckmann S."/>
            <person name="Bunk B."/>
            <person name="Jeske O."/>
            <person name="Meyerdierks A."/>
            <person name="Storesund J.E."/>
            <person name="Kallscheuer N."/>
            <person name="Luecker S."/>
            <person name="Lage O.M."/>
            <person name="Pohl T."/>
            <person name="Merkel B.J."/>
            <person name="Hornburger P."/>
            <person name="Mueller R.-W."/>
            <person name="Bruemmer F."/>
            <person name="Labrenz M."/>
            <person name="Spormann A.M."/>
            <person name="Op Den Camp H."/>
            <person name="Overmann J."/>
            <person name="Amann R."/>
            <person name="Jetten M.S.M."/>
            <person name="Mascher T."/>
            <person name="Medema M.H."/>
            <person name="Devos D.P."/>
            <person name="Kaster A.-K."/>
            <person name="Ovreas L."/>
            <person name="Rohde M."/>
            <person name="Galperin M.Y."/>
            <person name="Jogler C."/>
        </authorList>
    </citation>
    <scope>NUCLEOTIDE SEQUENCE [LARGE SCALE GENOMIC DNA]</scope>
    <source>
        <strain evidence="2 3">Pla123a</strain>
    </source>
</reference>
<organism evidence="2 3">
    <name type="scientific">Posidoniimonas polymericola</name>
    <dbReference type="NCBI Taxonomy" id="2528002"/>
    <lineage>
        <taxon>Bacteria</taxon>
        <taxon>Pseudomonadati</taxon>
        <taxon>Planctomycetota</taxon>
        <taxon>Planctomycetia</taxon>
        <taxon>Pirellulales</taxon>
        <taxon>Lacipirellulaceae</taxon>
        <taxon>Posidoniimonas</taxon>
    </lineage>
</organism>
<evidence type="ECO:0000313" key="3">
    <source>
        <dbReference type="Proteomes" id="UP000318478"/>
    </source>
</evidence>
<dbReference type="Proteomes" id="UP000318478">
    <property type="component" value="Unassembled WGS sequence"/>
</dbReference>
<feature type="chain" id="PRO_5023049687" evidence="1">
    <location>
        <begin position="20"/>
        <end position="248"/>
    </location>
</feature>